<dbReference type="GeneID" id="111012316"/>
<dbReference type="GO" id="GO:0046556">
    <property type="term" value="F:alpha-L-arabinofuranosidase activity"/>
    <property type="evidence" value="ECO:0007669"/>
    <property type="project" value="TreeGrafter"/>
</dbReference>
<keyword evidence="3" id="KW-0326">Glycosidase</keyword>
<dbReference type="RefSeq" id="XP_022142107.1">
    <property type="nucleotide sequence ID" value="XM_022286415.1"/>
</dbReference>
<evidence type="ECO:0000313" key="7">
    <source>
        <dbReference type="Proteomes" id="UP000504603"/>
    </source>
</evidence>
<dbReference type="Pfam" id="PF01915">
    <property type="entry name" value="Glyco_hydro_3_C"/>
    <property type="match status" value="1"/>
</dbReference>
<evidence type="ECO:0000256" key="4">
    <source>
        <dbReference type="SAM" id="SignalP"/>
    </source>
</evidence>
<protein>
    <submittedName>
        <fullName evidence="8">Probable beta-D-xylosidase 5</fullName>
    </submittedName>
</protein>
<keyword evidence="7" id="KW-1185">Reference proteome</keyword>
<feature type="domain" description="Glycoside hydrolase family 3 C-terminal" evidence="6">
    <location>
        <begin position="420"/>
        <end position="650"/>
    </location>
</feature>
<dbReference type="SUPFAM" id="SSF51445">
    <property type="entry name" value="(Trans)glycosidases"/>
    <property type="match status" value="1"/>
</dbReference>
<feature type="non-terminal residue" evidence="8">
    <location>
        <position position="670"/>
    </location>
</feature>
<reference evidence="8" key="1">
    <citation type="submission" date="2025-08" db="UniProtKB">
        <authorList>
            <consortium name="RefSeq"/>
        </authorList>
    </citation>
    <scope>IDENTIFICATION</scope>
</reference>
<evidence type="ECO:0000256" key="3">
    <source>
        <dbReference type="ARBA" id="ARBA00023295"/>
    </source>
</evidence>
<feature type="domain" description="Glycoside hydrolase family 3 N-terminal" evidence="5">
    <location>
        <begin position="128"/>
        <end position="375"/>
    </location>
</feature>
<dbReference type="PANTHER" id="PTHR42721:SF11">
    <property type="entry name" value="BETA-D-XYLOSIDASE 5-RELATED"/>
    <property type="match status" value="1"/>
</dbReference>
<proteinExistence type="predicted"/>
<organism evidence="7 8">
    <name type="scientific">Momordica charantia</name>
    <name type="common">Bitter gourd</name>
    <name type="synonym">Balsam pear</name>
    <dbReference type="NCBI Taxonomy" id="3673"/>
    <lineage>
        <taxon>Eukaryota</taxon>
        <taxon>Viridiplantae</taxon>
        <taxon>Streptophyta</taxon>
        <taxon>Embryophyta</taxon>
        <taxon>Tracheophyta</taxon>
        <taxon>Spermatophyta</taxon>
        <taxon>Magnoliopsida</taxon>
        <taxon>eudicotyledons</taxon>
        <taxon>Gunneridae</taxon>
        <taxon>Pentapetalae</taxon>
        <taxon>rosids</taxon>
        <taxon>fabids</taxon>
        <taxon>Cucurbitales</taxon>
        <taxon>Cucurbitaceae</taxon>
        <taxon>Momordiceae</taxon>
        <taxon>Momordica</taxon>
    </lineage>
</organism>
<dbReference type="Pfam" id="PF00933">
    <property type="entry name" value="Glyco_hydro_3"/>
    <property type="match status" value="1"/>
</dbReference>
<name>A0A6J1CLQ5_MOMCH</name>
<dbReference type="InterPro" id="IPR036881">
    <property type="entry name" value="Glyco_hydro_3_C_sf"/>
</dbReference>
<dbReference type="PANTHER" id="PTHR42721">
    <property type="entry name" value="SUGAR HYDROLASE-RELATED"/>
    <property type="match status" value="1"/>
</dbReference>
<evidence type="ECO:0000259" key="5">
    <source>
        <dbReference type="Pfam" id="PF00933"/>
    </source>
</evidence>
<dbReference type="AlphaFoldDB" id="A0A6J1CLQ5"/>
<dbReference type="InterPro" id="IPR036962">
    <property type="entry name" value="Glyco_hydro_3_N_sf"/>
</dbReference>
<dbReference type="GO" id="GO:0009044">
    <property type="term" value="F:xylan 1,4-beta-xylosidase activity"/>
    <property type="evidence" value="ECO:0007669"/>
    <property type="project" value="InterPro"/>
</dbReference>
<feature type="chain" id="PRO_5026856212" evidence="4">
    <location>
        <begin position="22"/>
        <end position="670"/>
    </location>
</feature>
<evidence type="ECO:0000259" key="6">
    <source>
        <dbReference type="Pfam" id="PF01915"/>
    </source>
</evidence>
<dbReference type="InterPro" id="IPR001764">
    <property type="entry name" value="Glyco_hydro_3_N"/>
</dbReference>
<evidence type="ECO:0000313" key="8">
    <source>
        <dbReference type="RefSeq" id="XP_022142107.1"/>
    </source>
</evidence>
<dbReference type="InterPro" id="IPR017853">
    <property type="entry name" value="GH"/>
</dbReference>
<dbReference type="Gene3D" id="3.20.20.300">
    <property type="entry name" value="Glycoside hydrolase, family 3, N-terminal domain"/>
    <property type="match status" value="1"/>
</dbReference>
<gene>
    <name evidence="8" type="primary">LOC111012316</name>
</gene>
<keyword evidence="2" id="KW-0378">Hydrolase</keyword>
<dbReference type="PRINTS" id="PR00133">
    <property type="entry name" value="GLHYDRLASE3"/>
</dbReference>
<dbReference type="FunFam" id="3.20.20.300:FF:000010">
    <property type="entry name" value="Putative beta-D-xylosidase 5"/>
    <property type="match status" value="1"/>
</dbReference>
<dbReference type="GO" id="GO:0045493">
    <property type="term" value="P:xylan catabolic process"/>
    <property type="evidence" value="ECO:0007669"/>
    <property type="project" value="InterPro"/>
</dbReference>
<dbReference type="InterPro" id="IPR044993">
    <property type="entry name" value="BXL"/>
</dbReference>
<dbReference type="SUPFAM" id="SSF52279">
    <property type="entry name" value="Beta-D-glucan exohydrolase, C-terminal domain"/>
    <property type="match status" value="1"/>
</dbReference>
<dbReference type="InterPro" id="IPR002772">
    <property type="entry name" value="Glyco_hydro_3_C"/>
</dbReference>
<dbReference type="KEGG" id="mcha:111012316"/>
<feature type="signal peptide" evidence="4">
    <location>
        <begin position="1"/>
        <end position="21"/>
    </location>
</feature>
<dbReference type="FunFam" id="3.40.50.1700:FF:000001">
    <property type="entry name" value="probable beta-D-xylosidase 2"/>
    <property type="match status" value="1"/>
</dbReference>
<keyword evidence="1 4" id="KW-0732">Signal</keyword>
<dbReference type="GO" id="GO:0031222">
    <property type="term" value="P:arabinan catabolic process"/>
    <property type="evidence" value="ECO:0007669"/>
    <property type="project" value="TreeGrafter"/>
</dbReference>
<dbReference type="Proteomes" id="UP000504603">
    <property type="component" value="Unplaced"/>
</dbReference>
<evidence type="ECO:0000256" key="1">
    <source>
        <dbReference type="ARBA" id="ARBA00022729"/>
    </source>
</evidence>
<dbReference type="OrthoDB" id="47059at2759"/>
<accession>A0A6J1CLQ5</accession>
<sequence length="670" mass="73440">MANPSIFLVPILALFFVSANARVFPTRTIPLDDSSPFNNFTFVCDSSRYANLGLDISQYRFCDSSLSFSERAKDLVDRMTLTEKVAQLGHRAAGVARIGLPPYNWWSEALHGVSNVGPGTRFDDVVPGATSFPTVITTAASFNEALWKTIGEAVSTEARAMYNLGRAGLTYWSPNINVVRDPRWGRTLETPGEDPLVVGKYASNYVRGLQDVQGTENTKDLYSRPLKVSACCKHYAAYDVDNWLGVDRYHFDARVTEQDMLETFLKPFEMCVKEGDVSSVMCSYNRVNGIPTCADPVLLKDTIRGNWDLHGYIVSDCDSIEVFVDDAHFLQDTNEDAVAQTLKAGLDLDCGIFYPNYTEGSVRQGKVGVKDIDRSLNYLYIVLMRLGFFDGNRNFQSLGKQDICSDEHIELATDAARQGIVLLKNDNSTLPLDPKHVKTVAVVGPHANATSAMIGNYAGVPCRLKSPLDGVAEFAKVNYQMGCENVACKNDTFIFPAMDAAKNSDATVIAVGIDLSVEAESLDRVDLLLPGYQTQLIQQVAAVSKGPVILLILSAGGIDISFAKSDPNIEAILWAGYPGEEGGRAIAELIFGKYSPGGRLPVTWYEADYVNQLPMTSMPLRPVGSLGYPGRTYKFYDGPVVYPFGYGLSYTSFIRTLTSAQRSVAVDLSD</sequence>
<evidence type="ECO:0000256" key="2">
    <source>
        <dbReference type="ARBA" id="ARBA00022801"/>
    </source>
</evidence>
<dbReference type="Gene3D" id="3.40.50.1700">
    <property type="entry name" value="Glycoside hydrolase family 3 C-terminal domain"/>
    <property type="match status" value="1"/>
</dbReference>